<evidence type="ECO:0000313" key="1">
    <source>
        <dbReference type="EMBL" id="CAD8081453.1"/>
    </source>
</evidence>
<comment type="caution">
    <text evidence="1">The sequence shown here is derived from an EMBL/GenBank/DDBJ whole genome shotgun (WGS) entry which is preliminary data.</text>
</comment>
<dbReference type="Proteomes" id="UP000692954">
    <property type="component" value="Unassembled WGS sequence"/>
</dbReference>
<evidence type="ECO:0000313" key="2">
    <source>
        <dbReference type="Proteomes" id="UP000692954"/>
    </source>
</evidence>
<reference evidence="1" key="1">
    <citation type="submission" date="2021-01" db="EMBL/GenBank/DDBJ databases">
        <authorList>
            <consortium name="Genoscope - CEA"/>
            <person name="William W."/>
        </authorList>
    </citation>
    <scope>NUCLEOTIDE SEQUENCE</scope>
</reference>
<dbReference type="EMBL" id="CAJJDN010000042">
    <property type="protein sequence ID" value="CAD8081453.1"/>
    <property type="molecule type" value="Genomic_DNA"/>
</dbReference>
<name>A0A8S1MWL0_9CILI</name>
<gene>
    <name evidence="1" type="ORF">PSON_ATCC_30995.1.T0420050</name>
</gene>
<accession>A0A8S1MWL0</accession>
<proteinExistence type="predicted"/>
<protein>
    <submittedName>
        <fullName evidence="1">Uncharacterized protein</fullName>
    </submittedName>
</protein>
<keyword evidence="2" id="KW-1185">Reference proteome</keyword>
<sequence>MNTIVLKLFRLAKMGQKEEFLNLIQFKGIMNKLQYLNGKQLSMIIYAYQKLKLMNQETQQEFEQLYLKSVKKLNVHDHVMCGWSLKNTQNKEVQNTLIQSFHENWIQIKQMQQTKANIGLIAYLAANEKNPEDPIWKQIEEVFYETMEFQDQKNFMIILYAFSKVQPKSDSIWIQLEKYIWGQGFDQFSRRNQILMVYSFAKVSKGSIQFWELATKQIQNLKFQYSDDISFCIWAFAKMNINNVQFWEKMINKQVQIWDKVTLADIENTTWALEKVLLTNQNIWNQVLQKQVSDQQSISLKYNEFDEILTIGKRLHNLKMDQSPLFVSLQKKIKNLLSEKKVNFCTLHRLHFLSVFIEKDNNIYDESLIQQLIISLNQNQSYNSNLNLLNSLTLLLQNQTLAKLQINNKLQEVINKCFTNMQFLDFKSTIDQEKYFWIGSYLLECKQDQIMPLFASEKMYEKVEHNISHLCSLIKILSKYENGQDFFNRLRRYDNPKPDVFLSLFFNMIHKYGYLIPQEKYQKIRNMLKSISQTKQKMEIQNKFIDFILIKNNNIVEDINELLKIQIQDYLQQYQNVIEVDLQKILQEQVSKQRLEFQQQIDLKNHKFIDIVNIDIQGQIEEDNQK</sequence>
<organism evidence="1 2">
    <name type="scientific">Paramecium sonneborni</name>
    <dbReference type="NCBI Taxonomy" id="65129"/>
    <lineage>
        <taxon>Eukaryota</taxon>
        <taxon>Sar</taxon>
        <taxon>Alveolata</taxon>
        <taxon>Ciliophora</taxon>
        <taxon>Intramacronucleata</taxon>
        <taxon>Oligohymenophorea</taxon>
        <taxon>Peniculida</taxon>
        <taxon>Parameciidae</taxon>
        <taxon>Paramecium</taxon>
    </lineage>
</organism>
<dbReference type="OrthoDB" id="294699at2759"/>
<dbReference type="AlphaFoldDB" id="A0A8S1MWL0"/>